<protein>
    <recommendedName>
        <fullName evidence="4">Cyclin-dependent kinases regulatory subunit</fullName>
    </recommendedName>
</protein>
<dbReference type="PROSITE" id="PS00945">
    <property type="entry name" value="CKS_2"/>
    <property type="match status" value="1"/>
</dbReference>
<evidence type="ECO:0000313" key="6">
    <source>
        <dbReference type="Proteomes" id="UP000016927"/>
    </source>
</evidence>
<dbReference type="GO" id="GO:0016538">
    <property type="term" value="F:cyclin-dependent protein serine/threonine kinase regulator activity"/>
    <property type="evidence" value="ECO:0007669"/>
    <property type="project" value="InterPro"/>
</dbReference>
<dbReference type="STRING" id="578461.R0MKB6"/>
<evidence type="ECO:0000313" key="5">
    <source>
        <dbReference type="EMBL" id="EOB14685.1"/>
    </source>
</evidence>
<keyword evidence="3 4" id="KW-0131">Cell cycle</keyword>
<dbReference type="GO" id="GO:0051301">
    <property type="term" value="P:cell division"/>
    <property type="evidence" value="ECO:0007669"/>
    <property type="project" value="UniProtKB-UniRule"/>
</dbReference>
<evidence type="ECO:0000256" key="1">
    <source>
        <dbReference type="ARBA" id="ARBA00007782"/>
    </source>
</evidence>
<keyword evidence="2 4" id="KW-0132">Cell division</keyword>
<dbReference type="PRINTS" id="PR00296">
    <property type="entry name" value="CYCLINKINASE"/>
</dbReference>
<evidence type="ECO:0000256" key="2">
    <source>
        <dbReference type="ARBA" id="ARBA00022618"/>
    </source>
</evidence>
<dbReference type="FunFam" id="3.30.170.10:FF:000001">
    <property type="entry name" value="Cyclin-dependent kinases regulatory subunit"/>
    <property type="match status" value="1"/>
</dbReference>
<evidence type="ECO:0000256" key="4">
    <source>
        <dbReference type="RuleBase" id="RU311113"/>
    </source>
</evidence>
<dbReference type="InterPro" id="IPR000789">
    <property type="entry name" value="Cyclin-dep_kinase_reg-sub"/>
</dbReference>
<accession>R0MKB6</accession>
<name>R0MKB6_NOSB1</name>
<dbReference type="PANTHER" id="PTHR23415">
    <property type="entry name" value="CYCLIN-DEPENDENT KINASES REGULATORY SUBUNIT/60S RIBOSOME SUBUNIT BIOGENESIS PROTEIN NIP7"/>
    <property type="match status" value="1"/>
</dbReference>
<comment type="similarity">
    <text evidence="1 4">Belongs to the CKS family.</text>
</comment>
<evidence type="ECO:0000256" key="3">
    <source>
        <dbReference type="ARBA" id="ARBA00023306"/>
    </source>
</evidence>
<dbReference type="Pfam" id="PF01111">
    <property type="entry name" value="CKS"/>
    <property type="match status" value="1"/>
</dbReference>
<keyword evidence="5" id="KW-0418">Kinase</keyword>
<dbReference type="SUPFAM" id="SSF55637">
    <property type="entry name" value="Cell cycle regulatory proteins"/>
    <property type="match status" value="1"/>
</dbReference>
<dbReference type="SMART" id="SM01084">
    <property type="entry name" value="CKS"/>
    <property type="match status" value="1"/>
</dbReference>
<organism evidence="5 6">
    <name type="scientific">Nosema bombycis (strain CQ1 / CVCC 102059)</name>
    <name type="common">Microsporidian parasite</name>
    <name type="synonym">Pebrine of silkworm</name>
    <dbReference type="NCBI Taxonomy" id="578461"/>
    <lineage>
        <taxon>Eukaryota</taxon>
        <taxon>Fungi</taxon>
        <taxon>Fungi incertae sedis</taxon>
        <taxon>Microsporidia</taxon>
        <taxon>Nosematidae</taxon>
        <taxon>Nosema</taxon>
    </lineage>
</organism>
<dbReference type="VEuPathDB" id="MicrosporidiaDB:NBO_18g0012"/>
<dbReference type="GO" id="GO:0016301">
    <property type="term" value="F:kinase activity"/>
    <property type="evidence" value="ECO:0007669"/>
    <property type="project" value="UniProtKB-KW"/>
</dbReference>
<dbReference type="InterPro" id="IPR036858">
    <property type="entry name" value="Cyclin-dep_kinase_reg-sub_sf"/>
</dbReference>
<proteinExistence type="inferred from homology"/>
<sequence>MISQNDNESQIYYSEPYENDQYIHRHVFLPKALLKKMPKNKLLSETEWRRLGVEQSTGWEHFMIHAPEPHILLFRKHKNKKI</sequence>
<comment type="function">
    <text evidence="4">Binds to the catalytic subunit of the cyclin dependent kinases and is essential for their biological function.</text>
</comment>
<dbReference type="OrthoDB" id="440676at2759"/>
<dbReference type="AlphaFoldDB" id="R0MKB6"/>
<dbReference type="OMA" id="RPINYGQ"/>
<dbReference type="EMBL" id="KB908926">
    <property type="protein sequence ID" value="EOB14685.1"/>
    <property type="molecule type" value="Genomic_DNA"/>
</dbReference>
<keyword evidence="6" id="KW-1185">Reference proteome</keyword>
<dbReference type="Proteomes" id="UP000016927">
    <property type="component" value="Unassembled WGS sequence"/>
</dbReference>
<keyword evidence="5" id="KW-0808">Transferase</keyword>
<dbReference type="Gene3D" id="3.30.170.10">
    <property type="entry name" value="Cyclin-dependent kinase, regulatory subunit"/>
    <property type="match status" value="1"/>
</dbReference>
<dbReference type="HOGENOM" id="CLU_140546_2_0_1"/>
<gene>
    <name evidence="5" type="primary">CKS1</name>
    <name evidence="5" type="ORF">NBO_18g0012</name>
</gene>
<reference evidence="5 6" key="1">
    <citation type="journal article" date="2013" name="BMC Genomics">
        <title>Comparative genomics of parasitic silkworm microsporidia reveal an association between genome expansion and host adaptation.</title>
        <authorList>
            <person name="Pan G."/>
            <person name="Xu J."/>
            <person name="Li T."/>
            <person name="Xia Q."/>
            <person name="Liu S.L."/>
            <person name="Zhang G."/>
            <person name="Li S."/>
            <person name="Li C."/>
            <person name="Liu H."/>
            <person name="Yang L."/>
            <person name="Liu T."/>
            <person name="Zhang X."/>
            <person name="Wu Z."/>
            <person name="Fan W."/>
            <person name="Dang X."/>
            <person name="Xiang H."/>
            <person name="Tao M."/>
            <person name="Li Y."/>
            <person name="Hu J."/>
            <person name="Li Z."/>
            <person name="Lin L."/>
            <person name="Luo J."/>
            <person name="Geng L."/>
            <person name="Wang L."/>
            <person name="Long M."/>
            <person name="Wan Y."/>
            <person name="He N."/>
            <person name="Zhang Z."/>
            <person name="Lu C."/>
            <person name="Keeling P.J."/>
            <person name="Wang J."/>
            <person name="Xiang Z."/>
            <person name="Zhou Z."/>
        </authorList>
    </citation>
    <scope>NUCLEOTIDE SEQUENCE [LARGE SCALE GENOMIC DNA]</scope>
    <source>
        <strain evidence="6">CQ1 / CVCC 102059</strain>
    </source>
</reference>